<reference evidence="1 2" key="1">
    <citation type="submission" date="2024-06" db="EMBL/GenBank/DDBJ databases">
        <title>Chitinophaga defluvii sp. nov., isolated from municipal sewage.</title>
        <authorList>
            <person name="Zhang L."/>
        </authorList>
    </citation>
    <scope>NUCLEOTIDE SEQUENCE [LARGE SCALE GENOMIC DNA]</scope>
    <source>
        <strain evidence="1 2">H8</strain>
    </source>
</reference>
<evidence type="ECO:0000313" key="2">
    <source>
        <dbReference type="Proteomes" id="UP001549749"/>
    </source>
</evidence>
<accession>A0ABV2T259</accession>
<proteinExistence type="predicted"/>
<protein>
    <submittedName>
        <fullName evidence="1">Uncharacterized protein</fullName>
    </submittedName>
</protein>
<evidence type="ECO:0000313" key="1">
    <source>
        <dbReference type="EMBL" id="MET6996214.1"/>
    </source>
</evidence>
<gene>
    <name evidence="1" type="ORF">ABR189_02490</name>
</gene>
<dbReference type="Proteomes" id="UP001549749">
    <property type="component" value="Unassembled WGS sequence"/>
</dbReference>
<dbReference type="EMBL" id="JBEXAC010000001">
    <property type="protein sequence ID" value="MET6996214.1"/>
    <property type="molecule type" value="Genomic_DNA"/>
</dbReference>
<comment type="caution">
    <text evidence="1">The sequence shown here is derived from an EMBL/GenBank/DDBJ whole genome shotgun (WGS) entry which is preliminary data.</text>
</comment>
<dbReference type="RefSeq" id="WP_354658861.1">
    <property type="nucleotide sequence ID" value="NZ_JBEXAC010000001.1"/>
</dbReference>
<organism evidence="1 2">
    <name type="scientific">Chitinophaga defluvii</name>
    <dbReference type="NCBI Taxonomy" id="3163343"/>
    <lineage>
        <taxon>Bacteria</taxon>
        <taxon>Pseudomonadati</taxon>
        <taxon>Bacteroidota</taxon>
        <taxon>Chitinophagia</taxon>
        <taxon>Chitinophagales</taxon>
        <taxon>Chitinophagaceae</taxon>
        <taxon>Chitinophaga</taxon>
    </lineage>
</organism>
<keyword evidence="2" id="KW-1185">Reference proteome</keyword>
<name>A0ABV2T259_9BACT</name>
<sequence length="42" mass="4951">MALLYIRALKVHEYYYCPYTLNISILTYVMKGAFSKLEAFPD</sequence>